<feature type="compositionally biased region" description="Low complexity" evidence="3">
    <location>
        <begin position="149"/>
        <end position="168"/>
    </location>
</feature>
<evidence type="ECO:0000256" key="1">
    <source>
        <dbReference type="ARBA" id="ARBA00008315"/>
    </source>
</evidence>
<feature type="compositionally biased region" description="Low complexity" evidence="3">
    <location>
        <begin position="40"/>
        <end position="52"/>
    </location>
</feature>
<feature type="compositionally biased region" description="Polar residues" evidence="3">
    <location>
        <begin position="215"/>
        <end position="226"/>
    </location>
</feature>
<dbReference type="Pfam" id="PF13879">
    <property type="entry name" value="Hmw_CFAP97"/>
    <property type="match status" value="1"/>
</dbReference>
<reference evidence="4" key="3">
    <citation type="submission" date="2025-09" db="UniProtKB">
        <authorList>
            <consortium name="Ensembl"/>
        </authorList>
    </citation>
    <scope>IDENTIFICATION</scope>
</reference>
<evidence type="ECO:0000313" key="4">
    <source>
        <dbReference type="Ensembl" id="ENSLOCP00000016989.1"/>
    </source>
</evidence>
<dbReference type="AlphaFoldDB" id="W5N8N0"/>
<evidence type="ECO:0000256" key="3">
    <source>
        <dbReference type="SAM" id="MobiDB-lite"/>
    </source>
</evidence>
<dbReference type="PANTHER" id="PTHR23035">
    <property type="entry name" value="CILIA- AND FLAGELLA-ASSOCIATED PROTEIN 97-RELATED"/>
    <property type="match status" value="1"/>
</dbReference>
<dbReference type="Proteomes" id="UP000018468">
    <property type="component" value="Linkage group LG4"/>
</dbReference>
<accession>W5N8N0</accession>
<dbReference type="InterPro" id="IPR029488">
    <property type="entry name" value="Hmw/CFAP97"/>
</dbReference>
<dbReference type="Bgee" id="ENSLOCG00000013777">
    <property type="expression patterns" value="Expressed in ovary and 13 other cell types or tissues"/>
</dbReference>
<dbReference type="eggNOG" id="ENOG502S0ZF">
    <property type="taxonomic scope" value="Eukaryota"/>
</dbReference>
<feature type="compositionally biased region" description="Basic and acidic residues" evidence="3">
    <location>
        <begin position="345"/>
        <end position="354"/>
    </location>
</feature>
<proteinExistence type="inferred from homology"/>
<feature type="region of interest" description="Disordered" evidence="3">
    <location>
        <begin position="316"/>
        <end position="354"/>
    </location>
</feature>
<dbReference type="PANTHER" id="PTHR23035:SF1">
    <property type="entry name" value="CILIA- AND FLAGELLA-ASSOCIATED PROTEIN 97"/>
    <property type="match status" value="1"/>
</dbReference>
<feature type="compositionally biased region" description="Basic and acidic residues" evidence="3">
    <location>
        <begin position="1"/>
        <end position="16"/>
    </location>
</feature>
<feature type="region of interest" description="Disordered" evidence="3">
    <location>
        <begin position="1"/>
        <end position="226"/>
    </location>
</feature>
<feature type="compositionally biased region" description="Basic residues" evidence="3">
    <location>
        <begin position="131"/>
        <end position="147"/>
    </location>
</feature>
<evidence type="ECO:0000313" key="5">
    <source>
        <dbReference type="Proteomes" id="UP000018468"/>
    </source>
</evidence>
<name>W5N8N0_LEPOC</name>
<keyword evidence="5" id="KW-1185">Reference proteome</keyword>
<feature type="region of interest" description="Disordered" evidence="3">
    <location>
        <begin position="372"/>
        <end position="442"/>
    </location>
</feature>
<sequence length="442" mass="47521">MYSPKDLEGEVDHSFFDSDFEEPGGDGGVRRDEEEPPEARAPGRPGSAPGRESSSEEERGRSAGSPSGASSPLSCGAGSEPERAPGSRLTVPVLARIASVSSGEGEDEGGSSRSEGDSEEEGPEPAPPRCRSAHHGGPKKASGKFRTHSPSPSSSSSSESEGSSSESGGRAHGPPPRRRPPGLLTVSSPRRRAKLGVTSGKERLRLPEESEDTVTDVTPLSTPDISPVQSFDLALEKKGAGRQENLSLDLCGELGDLGSEQEVGPQEAFMSLERKMERSLVIDCPPGQPRRNFSFSSEEVRRIDGENQRLLRELSRQALKPRGRNGPTRKPASPPGKLYHSALNRQREQQRIERENMAFLKRLESVKPTVGMKRSEQLADYQRQTRYLGTGLSTRFDRSPSSRAASSGKPSRPCSASGARGTRPASTMSRSSRAAEPRTAWS</sequence>
<feature type="compositionally biased region" description="Polar residues" evidence="3">
    <location>
        <begin position="382"/>
        <end position="394"/>
    </location>
</feature>
<dbReference type="EMBL" id="AHAT01002164">
    <property type="status" value="NOT_ANNOTATED_CDS"/>
    <property type="molecule type" value="Genomic_DNA"/>
</dbReference>
<dbReference type="GeneTree" id="ENSGT00390000010356"/>
<feature type="compositionally biased region" description="Low complexity" evidence="3">
    <location>
        <begin position="62"/>
        <end position="79"/>
    </location>
</feature>
<comment type="similarity">
    <text evidence="1">Belongs to the CFAP97 family.</text>
</comment>
<evidence type="ECO:0000256" key="2">
    <source>
        <dbReference type="ARBA" id="ARBA00021424"/>
    </source>
</evidence>
<dbReference type="Ensembl" id="ENSLOCT00000017019.1">
    <property type="protein sequence ID" value="ENSLOCP00000016989.1"/>
    <property type="gene ID" value="ENSLOCG00000013777.1"/>
</dbReference>
<reference evidence="5" key="1">
    <citation type="submission" date="2011-12" db="EMBL/GenBank/DDBJ databases">
        <title>The Draft Genome of Lepisosteus oculatus.</title>
        <authorList>
            <consortium name="The Broad Institute Genome Assembly &amp; Analysis Group"/>
            <consortium name="Computational R&amp;D Group"/>
            <consortium name="and Sequencing Platform"/>
            <person name="Di Palma F."/>
            <person name="Alfoldi J."/>
            <person name="Johnson J."/>
            <person name="Berlin A."/>
            <person name="Gnerre S."/>
            <person name="Jaffe D."/>
            <person name="MacCallum I."/>
            <person name="Young S."/>
            <person name="Walker B.J."/>
            <person name="Lander E.S."/>
            <person name="Lindblad-Toh K."/>
        </authorList>
    </citation>
    <scope>NUCLEOTIDE SEQUENCE [LARGE SCALE GENOMIC DNA]</scope>
</reference>
<dbReference type="HOGENOM" id="CLU_040301_1_0_1"/>
<dbReference type="OMA" id="DEKCCEE"/>
<reference evidence="4" key="2">
    <citation type="submission" date="2025-08" db="UniProtKB">
        <authorList>
            <consortium name="Ensembl"/>
        </authorList>
    </citation>
    <scope>IDENTIFICATION</scope>
</reference>
<dbReference type="InParanoid" id="W5N8N0"/>
<dbReference type="InterPro" id="IPR038791">
    <property type="entry name" value="Cfap97/Hemingway"/>
</dbReference>
<organism evidence="4 5">
    <name type="scientific">Lepisosteus oculatus</name>
    <name type="common">Spotted gar</name>
    <dbReference type="NCBI Taxonomy" id="7918"/>
    <lineage>
        <taxon>Eukaryota</taxon>
        <taxon>Metazoa</taxon>
        <taxon>Chordata</taxon>
        <taxon>Craniata</taxon>
        <taxon>Vertebrata</taxon>
        <taxon>Euteleostomi</taxon>
        <taxon>Actinopterygii</taxon>
        <taxon>Neopterygii</taxon>
        <taxon>Holostei</taxon>
        <taxon>Semionotiformes</taxon>
        <taxon>Lepisosteidae</taxon>
        <taxon>Lepisosteus</taxon>
    </lineage>
</organism>
<protein>
    <recommendedName>
        <fullName evidence="2">Cilia- and flagella-associated protein 97</fullName>
    </recommendedName>
</protein>